<feature type="active site" evidence="3">
    <location>
        <position position="74"/>
    </location>
</feature>
<dbReference type="InterPro" id="IPR036890">
    <property type="entry name" value="HATPase_C_sf"/>
</dbReference>
<evidence type="ECO:0000313" key="9">
    <source>
        <dbReference type="EMBL" id="MCG2615152.1"/>
    </source>
</evidence>
<dbReference type="SMART" id="SM00091">
    <property type="entry name" value="PAS"/>
    <property type="match status" value="2"/>
</dbReference>
<dbReference type="InterPro" id="IPR003661">
    <property type="entry name" value="HisK_dim/P_dom"/>
</dbReference>
<dbReference type="SUPFAM" id="SSF52738">
    <property type="entry name" value="Methylesterase CheB, C-terminal domain"/>
    <property type="match status" value="1"/>
</dbReference>
<feature type="active site" evidence="3">
    <location>
        <position position="166"/>
    </location>
</feature>
<dbReference type="EMBL" id="JAKLTR010000007">
    <property type="protein sequence ID" value="MCG2615152.1"/>
    <property type="molecule type" value="Genomic_DNA"/>
</dbReference>
<feature type="domain" description="CheR-type methyltransferase" evidence="8">
    <location>
        <begin position="234"/>
        <end position="507"/>
    </location>
</feature>
<feature type="active site" evidence="3">
    <location>
        <position position="47"/>
    </location>
</feature>
<dbReference type="NCBIfam" id="TIGR00229">
    <property type="entry name" value="sensory_box"/>
    <property type="match status" value="1"/>
</dbReference>
<dbReference type="EC" id="2.7.13.3" evidence="2"/>
<dbReference type="CDD" id="cd16434">
    <property type="entry name" value="CheB-CheR_fusion"/>
    <property type="match status" value="1"/>
</dbReference>
<dbReference type="PRINTS" id="PR00996">
    <property type="entry name" value="CHERMTFRASE"/>
</dbReference>
<dbReference type="SMART" id="SM00138">
    <property type="entry name" value="MeTrc"/>
    <property type="match status" value="1"/>
</dbReference>
<dbReference type="InterPro" id="IPR035965">
    <property type="entry name" value="PAS-like_dom_sf"/>
</dbReference>
<dbReference type="SMART" id="SM00388">
    <property type="entry name" value="HisKA"/>
    <property type="match status" value="1"/>
</dbReference>
<evidence type="ECO:0000256" key="5">
    <source>
        <dbReference type="SAM" id="MobiDB-lite"/>
    </source>
</evidence>
<dbReference type="InterPro" id="IPR022642">
    <property type="entry name" value="CheR_C"/>
</dbReference>
<dbReference type="InterPro" id="IPR013656">
    <property type="entry name" value="PAS_4"/>
</dbReference>
<dbReference type="Gene3D" id="3.30.450.20">
    <property type="entry name" value="PAS domain"/>
    <property type="match status" value="2"/>
</dbReference>
<feature type="coiled-coil region" evidence="4">
    <location>
        <begin position="674"/>
        <end position="761"/>
    </location>
</feature>
<evidence type="ECO:0000259" key="6">
    <source>
        <dbReference type="PROSITE" id="PS50109"/>
    </source>
</evidence>
<dbReference type="Pfam" id="PF01339">
    <property type="entry name" value="CheB_methylest"/>
    <property type="match status" value="1"/>
</dbReference>
<dbReference type="SUPFAM" id="SSF47757">
    <property type="entry name" value="Chemotaxis receptor methyltransferase CheR, N-terminal domain"/>
    <property type="match status" value="1"/>
</dbReference>
<feature type="domain" description="CheB-type methylesterase" evidence="7">
    <location>
        <begin position="38"/>
        <end position="218"/>
    </location>
</feature>
<dbReference type="Gene3D" id="3.40.50.150">
    <property type="entry name" value="Vaccinia Virus protein VP39"/>
    <property type="match status" value="1"/>
</dbReference>
<keyword evidence="3" id="KW-0378">Hydrolase</keyword>
<comment type="caution">
    <text evidence="9">The sequence shown here is derived from an EMBL/GenBank/DDBJ whole genome shotgun (WGS) entry which is preliminary data.</text>
</comment>
<dbReference type="SMART" id="SM00387">
    <property type="entry name" value="HATPase_c"/>
    <property type="match status" value="1"/>
</dbReference>
<keyword evidence="9" id="KW-0547">Nucleotide-binding</keyword>
<protein>
    <recommendedName>
        <fullName evidence="2">histidine kinase</fullName>
        <ecNumber evidence="2">2.7.13.3</ecNumber>
    </recommendedName>
</protein>
<organism evidence="9 10">
    <name type="scientific">Terrimonas ginsenosidimutans</name>
    <dbReference type="NCBI Taxonomy" id="2908004"/>
    <lineage>
        <taxon>Bacteria</taxon>
        <taxon>Pseudomonadati</taxon>
        <taxon>Bacteroidota</taxon>
        <taxon>Chitinophagia</taxon>
        <taxon>Chitinophagales</taxon>
        <taxon>Chitinophagaceae</taxon>
        <taxon>Terrimonas</taxon>
    </lineage>
</organism>
<evidence type="ECO:0000256" key="3">
    <source>
        <dbReference type="PROSITE-ProRule" id="PRU00050"/>
    </source>
</evidence>
<dbReference type="Pfam" id="PF08448">
    <property type="entry name" value="PAS_4"/>
    <property type="match status" value="1"/>
</dbReference>
<dbReference type="InterPro" id="IPR003594">
    <property type="entry name" value="HATPase_dom"/>
</dbReference>
<evidence type="ECO:0000313" key="10">
    <source>
        <dbReference type="Proteomes" id="UP001165367"/>
    </source>
</evidence>
<dbReference type="Gene3D" id="3.30.565.10">
    <property type="entry name" value="Histidine kinase-like ATPase, C-terminal domain"/>
    <property type="match status" value="1"/>
</dbReference>
<dbReference type="RefSeq" id="WP_237872239.1">
    <property type="nucleotide sequence ID" value="NZ_JAKLTR010000007.1"/>
</dbReference>
<keyword evidence="4" id="KW-0175">Coiled coil</keyword>
<dbReference type="CDD" id="cd00130">
    <property type="entry name" value="PAS"/>
    <property type="match status" value="1"/>
</dbReference>
<dbReference type="SUPFAM" id="SSF53335">
    <property type="entry name" value="S-adenosyl-L-methionine-dependent methyltransferases"/>
    <property type="match status" value="1"/>
</dbReference>
<dbReference type="Pfam" id="PF03705">
    <property type="entry name" value="CheR_N"/>
    <property type="match status" value="1"/>
</dbReference>
<dbReference type="PROSITE" id="PS50122">
    <property type="entry name" value="CHEB"/>
    <property type="match status" value="1"/>
</dbReference>
<dbReference type="InterPro" id="IPR050903">
    <property type="entry name" value="Bact_Chemotaxis_MeTrfase"/>
</dbReference>
<dbReference type="SUPFAM" id="SSF55785">
    <property type="entry name" value="PYP-like sensor domain (PAS domain)"/>
    <property type="match status" value="2"/>
</dbReference>
<dbReference type="CDD" id="cd00082">
    <property type="entry name" value="HisKA"/>
    <property type="match status" value="1"/>
</dbReference>
<dbReference type="InterPro" id="IPR035909">
    <property type="entry name" value="CheB_C"/>
</dbReference>
<reference evidence="9" key="1">
    <citation type="submission" date="2022-01" db="EMBL/GenBank/DDBJ databases">
        <authorList>
            <person name="Jo J.-H."/>
            <person name="Im W.-T."/>
        </authorList>
    </citation>
    <scope>NUCLEOTIDE SEQUENCE</scope>
    <source>
        <strain evidence="9">NA20</strain>
    </source>
</reference>
<dbReference type="PROSITE" id="PS50123">
    <property type="entry name" value="CHER"/>
    <property type="match status" value="1"/>
</dbReference>
<evidence type="ECO:0000259" key="7">
    <source>
        <dbReference type="PROSITE" id="PS50122"/>
    </source>
</evidence>
<evidence type="ECO:0000256" key="2">
    <source>
        <dbReference type="ARBA" id="ARBA00012438"/>
    </source>
</evidence>
<dbReference type="InterPro" id="IPR000780">
    <property type="entry name" value="CheR_MeTrfase"/>
</dbReference>
<dbReference type="InterPro" id="IPR036097">
    <property type="entry name" value="HisK_dim/P_sf"/>
</dbReference>
<evidence type="ECO:0000259" key="8">
    <source>
        <dbReference type="PROSITE" id="PS50123"/>
    </source>
</evidence>
<accession>A0ABS9KS81</accession>
<dbReference type="GO" id="GO:0005524">
    <property type="term" value="F:ATP binding"/>
    <property type="evidence" value="ECO:0007669"/>
    <property type="project" value="UniProtKB-KW"/>
</dbReference>
<keyword evidence="3" id="KW-0145">Chemotaxis</keyword>
<dbReference type="Pfam" id="PF02518">
    <property type="entry name" value="HATPase_c"/>
    <property type="match status" value="1"/>
</dbReference>
<dbReference type="SUPFAM" id="SSF55874">
    <property type="entry name" value="ATPase domain of HSP90 chaperone/DNA topoisomerase II/histidine kinase"/>
    <property type="match status" value="1"/>
</dbReference>
<evidence type="ECO:0000256" key="4">
    <source>
        <dbReference type="SAM" id="Coils"/>
    </source>
</evidence>
<dbReference type="Gene3D" id="1.10.287.130">
    <property type="match status" value="1"/>
</dbReference>
<dbReference type="InterPro" id="IPR000014">
    <property type="entry name" value="PAS"/>
</dbReference>
<dbReference type="InterPro" id="IPR022641">
    <property type="entry name" value="CheR_N"/>
</dbReference>
<evidence type="ECO:0000256" key="1">
    <source>
        <dbReference type="ARBA" id="ARBA00000085"/>
    </source>
</evidence>
<dbReference type="PANTHER" id="PTHR24422:SF27">
    <property type="entry name" value="PROTEIN-GLUTAMATE O-METHYLTRANSFERASE"/>
    <property type="match status" value="1"/>
</dbReference>
<dbReference type="InterPro" id="IPR005467">
    <property type="entry name" value="His_kinase_dom"/>
</dbReference>
<dbReference type="Proteomes" id="UP001165367">
    <property type="component" value="Unassembled WGS sequence"/>
</dbReference>
<comment type="catalytic activity">
    <reaction evidence="1">
        <text>ATP + protein L-histidine = ADP + protein N-phospho-L-histidine.</text>
        <dbReference type="EC" id="2.7.13.3"/>
    </reaction>
</comment>
<feature type="region of interest" description="Disordered" evidence="5">
    <location>
        <begin position="1"/>
        <end position="25"/>
    </location>
</feature>
<feature type="compositionally biased region" description="Basic residues" evidence="5">
    <location>
        <begin position="1"/>
        <end position="22"/>
    </location>
</feature>
<feature type="domain" description="Histidine kinase" evidence="6">
    <location>
        <begin position="1080"/>
        <end position="1306"/>
    </location>
</feature>
<sequence>MKRNSPAKKAIKKSTGKVRAKEKKYPITSTDPVSKRALFPVVGIGASAGGLESVTELLKSLPSSTGMAFLYVQHLSPEHESLLSSILPKVSKIPVQEAVNGMVIRPDTLIVIPAKKEMTIRGGKILLSPRLSKNKVNVLIDVFFTSLAEEFQEKAFGVILSGNATDGTHGLEVIKSSGGITFAQDDTAKFTGMPHSAIAAGVVDFILSPSEIARELVSFSRHPFVKGKAFAKDPASEEDESNSPHLKSILHLLQQTYGVNFSLYKLNTIKRRIIRRMLLSRIRSLKAYELWLKDKPEEQDILFNDLLINVTNFFRDGDACRYLKSTLLPKLLKTRKTGEPLRIWVTACSSGEEAYSIAMMFLEIRDGTRFKNSNIQIFATDLSRQAISKARVGVYTKQQVEYVSPARLQRFFTKYDGGYRIAQKVRDLCVFAPHNILSDPPFSRIDFISCCNLLIYFDAAAQRKVLSTFHYSLNPEGYLLLGRSETTASAPQLFTSLGTKVKLYTRKKNSGPGLLPAPDYRYRNPRQHVEDPANGKKKLITPLANTSTLDAAVNSVLLSKYVPPGVVINQQMDILQFRGNTSQYLHHLEGKATLNILKMSRPEIAFELRNAIGKAFKSGKAVAKKNIVLNSGSMLSLEAVPVVTDAEEPAMLILFTKTEAAETRSGKGSTKKLTGENEKRVARLEEEIAAYREDLLSMGHNHEAAVEELQSANEEVLSSNEELRSINEELETSKEEIQSANEELATSNQELQTRNELLDESYRYSEAIIATIHDPMVVLDNAMRVKTANRSFYQRFYLTEKETEGSSFFDIGAGTWNITKLKKYLKGIDQKNTGFKDLEIEQTFPRIGKVIMRVNAKRIIQPAHREQLLLLAIADVTELVAKQRAEKFELQQRITIQEELANASKQADEYIRSIFSQAPVPVIVLKGKTFVMDLVNDKALETFQLRREDLSGKPFFRKFPEFHEARIGSILTRVYQTGESYSAEQFRIPDKNGKGEGDRYFNFTLNAVRNLGGEVNGVIAAGIDVTQEVNARREIEKQSSGFETAVRLRTMELNLANQELASTNNILKKVNKELASFAYVSSHDLQEPLRKIQLFVSKIQSQESEGLTETGKQYFSKVQDASVRMQKLIEDLLAFAQINTSEIKAEIADLEKITLEVVHELAEEIAAKNAKVEVGTLCFARIIPFQFHQLMQNLISNALKFVEPGRDPVIIVEGKIAKGNDLQYAELLDDSHYCHISVTDNGIGFEPEFSEQIFEVFQRLHGQQEYPGTGIGLAIAKKIVEFHKGIITANSELGKGTRFDIYLPEE</sequence>
<dbReference type="Pfam" id="PF01739">
    <property type="entry name" value="CheR"/>
    <property type="match status" value="1"/>
</dbReference>
<dbReference type="PANTHER" id="PTHR24422">
    <property type="entry name" value="CHEMOTAXIS PROTEIN METHYLTRANSFERASE"/>
    <property type="match status" value="1"/>
</dbReference>
<keyword evidence="10" id="KW-1185">Reference proteome</keyword>
<gene>
    <name evidence="9" type="ORF">LZZ85_12705</name>
</gene>
<dbReference type="InterPro" id="IPR029063">
    <property type="entry name" value="SAM-dependent_MTases_sf"/>
</dbReference>
<dbReference type="PROSITE" id="PS50109">
    <property type="entry name" value="HIS_KIN"/>
    <property type="match status" value="1"/>
</dbReference>
<name>A0ABS9KS81_9BACT</name>
<dbReference type="Gene3D" id="3.40.50.180">
    <property type="entry name" value="Methylesterase CheB, C-terminal domain"/>
    <property type="match status" value="1"/>
</dbReference>
<dbReference type="SUPFAM" id="SSF47384">
    <property type="entry name" value="Homodimeric domain of signal transducing histidine kinase"/>
    <property type="match status" value="1"/>
</dbReference>
<dbReference type="InterPro" id="IPR000673">
    <property type="entry name" value="Sig_transdc_resp-reg_Me-estase"/>
</dbReference>
<keyword evidence="9" id="KW-0067">ATP-binding</keyword>
<dbReference type="Pfam" id="PF00512">
    <property type="entry name" value="HisKA"/>
    <property type="match status" value="1"/>
</dbReference>
<proteinExistence type="predicted"/>